<dbReference type="AlphaFoldDB" id="A0A5C6ZW29"/>
<accession>A0A5C6ZW29</accession>
<evidence type="ECO:0000313" key="1">
    <source>
        <dbReference type="EMBL" id="TXD95045.1"/>
    </source>
</evidence>
<dbReference type="RefSeq" id="WP_146929141.1">
    <property type="nucleotide sequence ID" value="NZ_CBCSHZ010000001.1"/>
</dbReference>
<dbReference type="EMBL" id="VORY01000002">
    <property type="protein sequence ID" value="TXD95045.1"/>
    <property type="molecule type" value="Genomic_DNA"/>
</dbReference>
<organism evidence="1 2">
    <name type="scientific">Gillisia hiemivivida</name>
    <dbReference type="NCBI Taxonomy" id="291190"/>
    <lineage>
        <taxon>Bacteria</taxon>
        <taxon>Pseudomonadati</taxon>
        <taxon>Bacteroidota</taxon>
        <taxon>Flavobacteriia</taxon>
        <taxon>Flavobacteriales</taxon>
        <taxon>Flavobacteriaceae</taxon>
        <taxon>Gillisia</taxon>
    </lineage>
</organism>
<evidence type="ECO:0000313" key="2">
    <source>
        <dbReference type="Proteomes" id="UP000321367"/>
    </source>
</evidence>
<dbReference type="InterPro" id="IPR011059">
    <property type="entry name" value="Metal-dep_hydrolase_composite"/>
</dbReference>
<sequence length="88" mass="9203">MPKKVINSGLLLALAKDYNLGFAPSGNINLVVSPICIKLKIGPEEAVNGAKINGANAVDLEHKVGLITIGKNVILILIKAINSYATIP</sequence>
<reference evidence="1 2" key="1">
    <citation type="submission" date="2019-08" db="EMBL/GenBank/DDBJ databases">
        <title>Genome sequence of Gillisia hiemivivida IC154 (type strain).</title>
        <authorList>
            <person name="Bowman J.P."/>
        </authorList>
    </citation>
    <scope>NUCLEOTIDE SEQUENCE [LARGE SCALE GENOMIC DNA]</scope>
    <source>
        <strain evidence="1 2">IC154</strain>
    </source>
</reference>
<comment type="caution">
    <text evidence="1">The sequence shown here is derived from an EMBL/GenBank/DDBJ whole genome shotgun (WGS) entry which is preliminary data.</text>
</comment>
<dbReference type="Gene3D" id="2.30.40.10">
    <property type="entry name" value="Urease, subunit C, domain 1"/>
    <property type="match status" value="1"/>
</dbReference>
<dbReference type="Gene3D" id="3.20.20.140">
    <property type="entry name" value="Metal-dependent hydrolases"/>
    <property type="match status" value="1"/>
</dbReference>
<dbReference type="InterPro" id="IPR032466">
    <property type="entry name" value="Metal_Hydrolase"/>
</dbReference>
<protein>
    <submittedName>
        <fullName evidence="1">Uncharacterized protein</fullName>
    </submittedName>
</protein>
<dbReference type="GO" id="GO:0016810">
    <property type="term" value="F:hydrolase activity, acting on carbon-nitrogen (but not peptide) bonds"/>
    <property type="evidence" value="ECO:0007669"/>
    <property type="project" value="InterPro"/>
</dbReference>
<name>A0A5C6ZW29_9FLAO</name>
<dbReference type="Proteomes" id="UP000321367">
    <property type="component" value="Unassembled WGS sequence"/>
</dbReference>
<proteinExistence type="predicted"/>
<dbReference type="SUPFAM" id="SSF51556">
    <property type="entry name" value="Metallo-dependent hydrolases"/>
    <property type="match status" value="1"/>
</dbReference>
<gene>
    <name evidence="1" type="ORF">ES724_02515</name>
</gene>
<keyword evidence="2" id="KW-1185">Reference proteome</keyword>
<dbReference type="OrthoDB" id="9776455at2"/>